<sequence length="41" mass="4100">MPWPVLGAVVAGGLLVVGGTSVLTALAAPRPRPVTFTAARE</sequence>
<reference evidence="2" key="1">
    <citation type="journal article" date="2019" name="Int. J. Syst. Evol. Microbiol.">
        <title>The Global Catalogue of Microorganisms (GCM) 10K type strain sequencing project: providing services to taxonomists for standard genome sequencing and annotation.</title>
        <authorList>
            <consortium name="The Broad Institute Genomics Platform"/>
            <consortium name="The Broad Institute Genome Sequencing Center for Infectious Disease"/>
            <person name="Wu L."/>
            <person name="Ma J."/>
        </authorList>
    </citation>
    <scope>NUCLEOTIDE SEQUENCE [LARGE SCALE GENOMIC DNA]</scope>
    <source>
        <strain evidence="2">IBRC-M 10906</strain>
    </source>
</reference>
<dbReference type="EMBL" id="JBHUOF010000007">
    <property type="protein sequence ID" value="MFD2799100.1"/>
    <property type="molecule type" value="Genomic_DNA"/>
</dbReference>
<keyword evidence="2" id="KW-1185">Reference proteome</keyword>
<protein>
    <submittedName>
        <fullName evidence="1">Uncharacterized protein</fullName>
    </submittedName>
</protein>
<evidence type="ECO:0000313" key="2">
    <source>
        <dbReference type="Proteomes" id="UP001597478"/>
    </source>
</evidence>
<name>A0ABW5W849_9PSEU</name>
<accession>A0ABW5W849</accession>
<evidence type="ECO:0000313" key="1">
    <source>
        <dbReference type="EMBL" id="MFD2799100.1"/>
    </source>
</evidence>
<gene>
    <name evidence="1" type="ORF">ACFS2C_06830</name>
</gene>
<proteinExistence type="predicted"/>
<dbReference type="Proteomes" id="UP001597478">
    <property type="component" value="Unassembled WGS sequence"/>
</dbReference>
<dbReference type="RefSeq" id="WP_377386896.1">
    <property type="nucleotide sequence ID" value="NZ_JBHSAN010000006.1"/>
</dbReference>
<organism evidence="1 2">
    <name type="scientific">Prauserella oleivorans</name>
    <dbReference type="NCBI Taxonomy" id="1478153"/>
    <lineage>
        <taxon>Bacteria</taxon>
        <taxon>Bacillati</taxon>
        <taxon>Actinomycetota</taxon>
        <taxon>Actinomycetes</taxon>
        <taxon>Pseudonocardiales</taxon>
        <taxon>Pseudonocardiaceae</taxon>
        <taxon>Prauserella</taxon>
    </lineage>
</organism>
<comment type="caution">
    <text evidence="1">The sequence shown here is derived from an EMBL/GenBank/DDBJ whole genome shotgun (WGS) entry which is preliminary data.</text>
</comment>